<accession>A0A6J5RVW6</accession>
<dbReference type="EMBL" id="LR797251">
    <property type="protein sequence ID" value="CAB4196425.1"/>
    <property type="molecule type" value="Genomic_DNA"/>
</dbReference>
<dbReference type="EMBL" id="LR796826">
    <property type="protein sequence ID" value="CAB4168538.1"/>
    <property type="molecule type" value="Genomic_DNA"/>
</dbReference>
<evidence type="ECO:0000313" key="4">
    <source>
        <dbReference type="EMBL" id="CAB4205093.1"/>
    </source>
</evidence>
<proteinExistence type="predicted"/>
<reference evidence="3" key="1">
    <citation type="submission" date="2020-05" db="EMBL/GenBank/DDBJ databases">
        <authorList>
            <person name="Chiriac C."/>
            <person name="Salcher M."/>
            <person name="Ghai R."/>
            <person name="Kavagutti S V."/>
        </authorList>
    </citation>
    <scope>NUCLEOTIDE SEQUENCE</scope>
</reference>
<evidence type="ECO:0000313" key="1">
    <source>
        <dbReference type="EMBL" id="CAB4167920.1"/>
    </source>
</evidence>
<name>A0A6J5RVW6_9CAUD</name>
<evidence type="ECO:0000313" key="2">
    <source>
        <dbReference type="EMBL" id="CAB4168538.1"/>
    </source>
</evidence>
<gene>
    <name evidence="3" type="ORF">UFOVP1292_29</name>
    <name evidence="4" type="ORF">UFOVP1411_20</name>
    <name evidence="1" type="ORF">UFOVP859_66</name>
    <name evidence="2" type="ORF">UFOVP882_64</name>
</gene>
<evidence type="ECO:0000313" key="3">
    <source>
        <dbReference type="EMBL" id="CAB4196425.1"/>
    </source>
</evidence>
<dbReference type="EMBL" id="LR796816">
    <property type="protein sequence ID" value="CAB4167920.1"/>
    <property type="molecule type" value="Genomic_DNA"/>
</dbReference>
<protein>
    <submittedName>
        <fullName evidence="3">Uncharacterized protein</fullName>
    </submittedName>
</protein>
<organism evidence="3">
    <name type="scientific">uncultured Caudovirales phage</name>
    <dbReference type="NCBI Taxonomy" id="2100421"/>
    <lineage>
        <taxon>Viruses</taxon>
        <taxon>Duplodnaviria</taxon>
        <taxon>Heunggongvirae</taxon>
        <taxon>Uroviricota</taxon>
        <taxon>Caudoviricetes</taxon>
        <taxon>Peduoviridae</taxon>
        <taxon>Maltschvirus</taxon>
        <taxon>Maltschvirus maltsch</taxon>
    </lineage>
</organism>
<sequence length="65" mass="7680">MTYRIVIDDESAENLVVAFCMEHLSFHTERLHNHKHNGAYLHKDDVKDFKKLVKAFNHILAYMGH</sequence>
<dbReference type="EMBL" id="LR797357">
    <property type="protein sequence ID" value="CAB4205093.1"/>
    <property type="molecule type" value="Genomic_DNA"/>
</dbReference>